<feature type="coiled-coil region" evidence="1">
    <location>
        <begin position="60"/>
        <end position="87"/>
    </location>
</feature>
<feature type="region of interest" description="Disordered" evidence="2">
    <location>
        <begin position="235"/>
        <end position="338"/>
    </location>
</feature>
<evidence type="ECO:0000313" key="4">
    <source>
        <dbReference type="EMBL" id="SHE67109.1"/>
    </source>
</evidence>
<keyword evidence="1" id="KW-0175">Coiled coil</keyword>
<dbReference type="STRING" id="1121025.SAMN02745249_00891"/>
<protein>
    <recommendedName>
        <fullName evidence="6">MapZ extracellular domain-containing protein</fullName>
    </recommendedName>
</protein>
<feature type="transmembrane region" description="Helical" evidence="3">
    <location>
        <begin position="6"/>
        <end position="24"/>
    </location>
</feature>
<evidence type="ECO:0000256" key="2">
    <source>
        <dbReference type="SAM" id="MobiDB-lite"/>
    </source>
</evidence>
<sequence length="338" mass="38233">MKGKKFYVFLVALLLVGLSAVYFFRQKQSEKYLEFEAYEIENIEKQVAGLYNEEKSDLSKDLSTDQLQTIQEDLEELKGKEYRSENQQRLKNAEEEYLAAKVMVGLQADVEALFIEKGIIEKDLTLEEVVNLEEQVGKFQEKVVYYNRNWMSLEDAKEQVNDIETAISFIDDLFEEDFVRVDVTRENEEEALELIQKIKNEEVREELMTRAEMVNVALIETEEALALEEALAEEATAQQELEEAEELEQASEQSEQTEWQPNPSGTGNSSGSTGNTNTWRPPTNSSGGGTTSQGGDQSSNSSNEDTTDEVEAEDPDSSLEESDPEGSDNEPEDPPNEE</sequence>
<evidence type="ECO:0008006" key="6">
    <source>
        <dbReference type="Google" id="ProtNLM"/>
    </source>
</evidence>
<dbReference type="Proteomes" id="UP000184128">
    <property type="component" value="Unassembled WGS sequence"/>
</dbReference>
<feature type="compositionally biased region" description="Acidic residues" evidence="2">
    <location>
        <begin position="240"/>
        <end position="249"/>
    </location>
</feature>
<feature type="compositionally biased region" description="Acidic residues" evidence="2">
    <location>
        <begin position="305"/>
        <end position="338"/>
    </location>
</feature>
<keyword evidence="3" id="KW-1133">Transmembrane helix</keyword>
<dbReference type="AlphaFoldDB" id="A0A1M4VDR3"/>
<organism evidence="4 5">
    <name type="scientific">Atopostipes suicloacalis DSM 15692</name>
    <dbReference type="NCBI Taxonomy" id="1121025"/>
    <lineage>
        <taxon>Bacteria</taxon>
        <taxon>Bacillati</taxon>
        <taxon>Bacillota</taxon>
        <taxon>Bacilli</taxon>
        <taxon>Lactobacillales</taxon>
        <taxon>Carnobacteriaceae</taxon>
        <taxon>Atopostipes</taxon>
    </lineage>
</organism>
<name>A0A1M4VDR3_9LACT</name>
<accession>A0A1M4VDR3</accession>
<gene>
    <name evidence="4" type="ORF">SAMN02745249_00891</name>
</gene>
<reference evidence="4 5" key="1">
    <citation type="submission" date="2016-11" db="EMBL/GenBank/DDBJ databases">
        <authorList>
            <person name="Jaros S."/>
            <person name="Januszkiewicz K."/>
            <person name="Wedrychowicz H."/>
        </authorList>
    </citation>
    <scope>NUCLEOTIDE SEQUENCE [LARGE SCALE GENOMIC DNA]</scope>
    <source>
        <strain evidence="4 5">DSM 15692</strain>
    </source>
</reference>
<dbReference type="EMBL" id="FQUF01000011">
    <property type="protein sequence ID" value="SHE67109.1"/>
    <property type="molecule type" value="Genomic_DNA"/>
</dbReference>
<evidence type="ECO:0000256" key="3">
    <source>
        <dbReference type="SAM" id="Phobius"/>
    </source>
</evidence>
<evidence type="ECO:0000256" key="1">
    <source>
        <dbReference type="SAM" id="Coils"/>
    </source>
</evidence>
<evidence type="ECO:0000313" key="5">
    <source>
        <dbReference type="Proteomes" id="UP000184128"/>
    </source>
</evidence>
<dbReference type="RefSeq" id="WP_073297025.1">
    <property type="nucleotide sequence ID" value="NZ_FQUF01000011.1"/>
</dbReference>
<proteinExistence type="predicted"/>
<feature type="compositionally biased region" description="Low complexity" evidence="2">
    <location>
        <begin position="293"/>
        <end position="303"/>
    </location>
</feature>
<keyword evidence="3" id="KW-0472">Membrane</keyword>
<keyword evidence="3" id="KW-0812">Transmembrane</keyword>
<feature type="compositionally biased region" description="Low complexity" evidence="2">
    <location>
        <begin position="250"/>
        <end position="278"/>
    </location>
</feature>
<keyword evidence="5" id="KW-1185">Reference proteome</keyword>